<dbReference type="Pfam" id="PF01554">
    <property type="entry name" value="MatE"/>
    <property type="match status" value="2"/>
</dbReference>
<name>A0A975EZH2_9SPIR</name>
<dbReference type="GO" id="GO:0015297">
    <property type="term" value="F:antiporter activity"/>
    <property type="evidence" value="ECO:0007669"/>
    <property type="project" value="InterPro"/>
</dbReference>
<dbReference type="GO" id="GO:0042910">
    <property type="term" value="F:xenobiotic transmembrane transporter activity"/>
    <property type="evidence" value="ECO:0007669"/>
    <property type="project" value="InterPro"/>
</dbReference>
<evidence type="ECO:0000256" key="6">
    <source>
        <dbReference type="ARBA" id="ARBA00023136"/>
    </source>
</evidence>
<feature type="transmembrane region" description="Helical" evidence="7">
    <location>
        <begin position="61"/>
        <end position="86"/>
    </location>
</feature>
<feature type="transmembrane region" description="Helical" evidence="7">
    <location>
        <begin position="140"/>
        <end position="161"/>
    </location>
</feature>
<dbReference type="CDD" id="cd13144">
    <property type="entry name" value="MATE_like_4"/>
    <property type="match status" value="1"/>
</dbReference>
<keyword evidence="4 7" id="KW-0812">Transmembrane</keyword>
<dbReference type="EMBL" id="CP054257">
    <property type="protein sequence ID" value="QTQ11583.1"/>
    <property type="molecule type" value="Genomic_DNA"/>
</dbReference>
<feature type="transmembrane region" description="Helical" evidence="7">
    <location>
        <begin position="20"/>
        <end position="41"/>
    </location>
</feature>
<dbReference type="Proteomes" id="UP000671995">
    <property type="component" value="Chromosome"/>
</dbReference>
<feature type="transmembrane region" description="Helical" evidence="7">
    <location>
        <begin position="204"/>
        <end position="225"/>
    </location>
</feature>
<proteinExistence type="predicted"/>
<evidence type="ECO:0000256" key="2">
    <source>
        <dbReference type="ARBA" id="ARBA00022448"/>
    </source>
</evidence>
<dbReference type="InterPro" id="IPR048279">
    <property type="entry name" value="MdtK-like"/>
</dbReference>
<sequence>MSTSNLSKENRMGNMPVTRLLVSMSLPIMVSMFVMALYNIVDSIFVSMISEEALTAVSIAFPLQTLAMAFGIGTSVGVGAVLSMRLGEKNQEAVNKTAVNGIFLGICNYIGFAVIVFPLLRAYFSTQTSDERIIAYGVEYMQIIVVLGLGTFLGTMFDRLLQSTGRTFYTMITQITGALTNIILDPILIFGIGPFPKMGMQGAALATVIGQILGGILSFIFNMRFNNDIKFKFKKFRPDGTIILHIYKIAVPTILMQSINSITTYGMNLVLGIFSSTAIAVYGVYFKLNSFIFMPVFGLNNGMIPIIAFNYGAKQRSRIIKTIKSALSLSLLIMTIGVILFETAPAALLKLFNASNAMLEIGIPALRTIAPSFFGAAFAIILISVFQALGNAVYSMLISFTRQLIVLLPIAYLLSFTGKIDNVWFCFIIAEVISLLCCFLFLRRIYNKKLRNM</sequence>
<evidence type="ECO:0000256" key="1">
    <source>
        <dbReference type="ARBA" id="ARBA00004651"/>
    </source>
</evidence>
<keyword evidence="6 7" id="KW-0472">Membrane</keyword>
<feature type="transmembrane region" description="Helical" evidence="7">
    <location>
        <begin position="396"/>
        <end position="416"/>
    </location>
</feature>
<dbReference type="GO" id="GO:0005886">
    <property type="term" value="C:plasma membrane"/>
    <property type="evidence" value="ECO:0007669"/>
    <property type="project" value="UniProtKB-SubCell"/>
</dbReference>
<gene>
    <name evidence="8" type="ORF">HRI96_04805</name>
</gene>
<feature type="transmembrane region" description="Helical" evidence="7">
    <location>
        <begin position="168"/>
        <end position="192"/>
    </location>
</feature>
<feature type="transmembrane region" description="Helical" evidence="7">
    <location>
        <begin position="98"/>
        <end position="120"/>
    </location>
</feature>
<reference evidence="8" key="2">
    <citation type="journal article" date="2021" name="Microbiol. Resour. Announc.">
        <title>Complete Genome Sequences of Three Human Oral Treponema parvum Isolates.</title>
        <authorList>
            <person name="Zeng H."/>
            <person name="Watt R.M."/>
        </authorList>
    </citation>
    <scope>NUCLEOTIDE SEQUENCE</scope>
    <source>
        <strain evidence="8">ATCC 700773</strain>
    </source>
</reference>
<protein>
    <submittedName>
        <fullName evidence="8">MATE family efflux transporter</fullName>
    </submittedName>
</protein>
<evidence type="ECO:0000256" key="4">
    <source>
        <dbReference type="ARBA" id="ARBA00022692"/>
    </source>
</evidence>
<comment type="subcellular location">
    <subcellularLocation>
        <location evidence="1">Cell membrane</location>
        <topology evidence="1">Multi-pass membrane protein</topology>
    </subcellularLocation>
</comment>
<dbReference type="PANTHER" id="PTHR43549:SF2">
    <property type="entry name" value="MULTIDRUG RESISTANCE PROTEIN NORM-RELATED"/>
    <property type="match status" value="1"/>
</dbReference>
<feature type="transmembrane region" description="Helical" evidence="7">
    <location>
        <begin position="369"/>
        <end position="389"/>
    </location>
</feature>
<evidence type="ECO:0000256" key="5">
    <source>
        <dbReference type="ARBA" id="ARBA00022989"/>
    </source>
</evidence>
<evidence type="ECO:0000256" key="7">
    <source>
        <dbReference type="SAM" id="Phobius"/>
    </source>
</evidence>
<dbReference type="AlphaFoldDB" id="A0A975EZH2"/>
<feature type="transmembrane region" description="Helical" evidence="7">
    <location>
        <begin position="422"/>
        <end position="442"/>
    </location>
</feature>
<evidence type="ECO:0000313" key="8">
    <source>
        <dbReference type="EMBL" id="QTQ11583.1"/>
    </source>
</evidence>
<evidence type="ECO:0000256" key="3">
    <source>
        <dbReference type="ARBA" id="ARBA00022475"/>
    </source>
</evidence>
<accession>A0A975EZH2</accession>
<dbReference type="InterPro" id="IPR052031">
    <property type="entry name" value="Membrane_Transporter-Flippase"/>
</dbReference>
<evidence type="ECO:0000313" key="9">
    <source>
        <dbReference type="Proteomes" id="UP000671995"/>
    </source>
</evidence>
<dbReference type="NCBIfam" id="TIGR00797">
    <property type="entry name" value="matE"/>
    <property type="match status" value="1"/>
</dbReference>
<feature type="transmembrane region" description="Helical" evidence="7">
    <location>
        <begin position="291"/>
        <end position="313"/>
    </location>
</feature>
<keyword evidence="5 7" id="KW-1133">Transmembrane helix</keyword>
<dbReference type="InterPro" id="IPR002528">
    <property type="entry name" value="MATE_fam"/>
</dbReference>
<keyword evidence="2" id="KW-0813">Transport</keyword>
<dbReference type="PANTHER" id="PTHR43549">
    <property type="entry name" value="MULTIDRUG RESISTANCE PROTEIN YPNP-RELATED"/>
    <property type="match status" value="1"/>
</dbReference>
<reference evidence="8" key="1">
    <citation type="submission" date="2020-05" db="EMBL/GenBank/DDBJ databases">
        <authorList>
            <person name="Zeng H."/>
            <person name="Chan Y.K."/>
            <person name="Watt R.M."/>
        </authorList>
    </citation>
    <scope>NUCLEOTIDE SEQUENCE</scope>
    <source>
        <strain evidence="8">ATCC 700773</strain>
    </source>
</reference>
<dbReference type="PIRSF" id="PIRSF006603">
    <property type="entry name" value="DinF"/>
    <property type="match status" value="1"/>
</dbReference>
<dbReference type="RefSeq" id="WP_256729301.1">
    <property type="nucleotide sequence ID" value="NZ_CP054257.1"/>
</dbReference>
<feature type="transmembrane region" description="Helical" evidence="7">
    <location>
        <begin position="325"/>
        <end position="349"/>
    </location>
</feature>
<feature type="transmembrane region" description="Helical" evidence="7">
    <location>
        <begin position="265"/>
        <end position="285"/>
    </location>
</feature>
<organism evidence="8 9">
    <name type="scientific">Treponema parvum</name>
    <dbReference type="NCBI Taxonomy" id="138851"/>
    <lineage>
        <taxon>Bacteria</taxon>
        <taxon>Pseudomonadati</taxon>
        <taxon>Spirochaetota</taxon>
        <taxon>Spirochaetia</taxon>
        <taxon>Spirochaetales</taxon>
        <taxon>Treponemataceae</taxon>
        <taxon>Treponema</taxon>
    </lineage>
</organism>
<keyword evidence="3" id="KW-1003">Cell membrane</keyword>